<dbReference type="Gene3D" id="1.20.1250.20">
    <property type="entry name" value="MFS general substrate transporter like domains"/>
    <property type="match status" value="2"/>
</dbReference>
<dbReference type="InterPro" id="IPR020846">
    <property type="entry name" value="MFS_dom"/>
</dbReference>
<evidence type="ECO:0000259" key="7">
    <source>
        <dbReference type="PROSITE" id="PS50850"/>
    </source>
</evidence>
<evidence type="ECO:0000256" key="2">
    <source>
        <dbReference type="ARBA" id="ARBA00022692"/>
    </source>
</evidence>
<evidence type="ECO:0000256" key="3">
    <source>
        <dbReference type="ARBA" id="ARBA00022989"/>
    </source>
</evidence>
<sequence>MEQSLFIVLECSSSFSFLPVVEFPGIAAALLLSNNLALVAHLCTHDGMQTAMILNTLFGSIAAALGPIIGGLLTQYLGWEFAFFINIPFGIIGLVACWVMLPPVKRVIESKFDVFGAIGIFVSLGIVVFGLSYIEYTWWIGIIIMIVGIGLFILVLLYESKIDFPALPIPLLVNRTVVASLIGATITFGAQACIIYQVPFLLQDTFGLSPSMSGLCMLPVTIGMVVAAFIAGKLCRKYLSFFTRVGSCIIQCTGLVLLSLLCKYGVGVIVCILAIISLGIGGFQTSNTGFVTSAAPRNVRGIVGGLVQTFREVGFAMGTSLAGCLQDVFIEAQGQDPDGIVTEQVALKASSGVYIVMAGVSIFSLLAAFISKASPHEINLKGHPQYDPLAKPRIGVENIELNWKKYKQQMAAKAKKSQDEKSGLLGLEDSSSSDESNDRV</sequence>
<keyword evidence="4 6" id="KW-0472">Membrane</keyword>
<feature type="transmembrane region" description="Helical" evidence="6">
    <location>
        <begin position="83"/>
        <end position="101"/>
    </location>
</feature>
<feature type="transmembrane region" description="Helical" evidence="6">
    <location>
        <begin position="56"/>
        <end position="77"/>
    </location>
</feature>
<evidence type="ECO:0000313" key="9">
    <source>
        <dbReference type="Proteomes" id="UP001057375"/>
    </source>
</evidence>
<feature type="transmembrane region" description="Helical" evidence="6">
    <location>
        <begin position="352"/>
        <end position="370"/>
    </location>
</feature>
<feature type="transmembrane region" description="Helical" evidence="6">
    <location>
        <begin position="264"/>
        <end position="283"/>
    </location>
</feature>
<comment type="caution">
    <text evidence="8">The sequence shown here is derived from an EMBL/GenBank/DDBJ whole genome shotgun (WGS) entry which is preliminary data.</text>
</comment>
<dbReference type="PROSITE" id="PS50850">
    <property type="entry name" value="MFS"/>
    <property type="match status" value="1"/>
</dbReference>
<protein>
    <submittedName>
        <fullName evidence="8">Major facilitator superfamily like protein</fullName>
    </submittedName>
</protein>
<feature type="transmembrane region" description="Helical" evidence="6">
    <location>
        <begin position="113"/>
        <end position="132"/>
    </location>
</feature>
<dbReference type="EMBL" id="BQXS01011694">
    <property type="protein sequence ID" value="GKT15705.1"/>
    <property type="molecule type" value="Genomic_DNA"/>
</dbReference>
<dbReference type="Pfam" id="PF07690">
    <property type="entry name" value="MFS_1"/>
    <property type="match status" value="1"/>
</dbReference>
<dbReference type="PANTHER" id="PTHR23501:SF5">
    <property type="entry name" value="TRANSPORT PROTEIN"/>
    <property type="match status" value="1"/>
</dbReference>
<keyword evidence="2 6" id="KW-0812">Transmembrane</keyword>
<accession>A0ABQ5JT44</accession>
<evidence type="ECO:0000256" key="1">
    <source>
        <dbReference type="ARBA" id="ARBA00004141"/>
    </source>
</evidence>
<dbReference type="Proteomes" id="UP001057375">
    <property type="component" value="Unassembled WGS sequence"/>
</dbReference>
<feature type="region of interest" description="Disordered" evidence="5">
    <location>
        <begin position="412"/>
        <end position="440"/>
    </location>
</feature>
<feature type="transmembrane region" description="Helical" evidence="6">
    <location>
        <begin position="178"/>
        <end position="199"/>
    </location>
</feature>
<feature type="transmembrane region" description="Helical" evidence="6">
    <location>
        <begin position="138"/>
        <end position="158"/>
    </location>
</feature>
<reference evidence="8" key="1">
    <citation type="submission" date="2022-03" db="EMBL/GenBank/DDBJ databases">
        <title>Draft genome sequence of Aduncisulcus paluster, a free-living microaerophilic Fornicata.</title>
        <authorList>
            <person name="Yuyama I."/>
            <person name="Kume K."/>
            <person name="Tamura T."/>
            <person name="Inagaki Y."/>
            <person name="Hashimoto T."/>
        </authorList>
    </citation>
    <scope>NUCLEOTIDE SEQUENCE</scope>
    <source>
        <strain evidence="8">NY0171</strain>
    </source>
</reference>
<feature type="compositionally biased region" description="Low complexity" evidence="5">
    <location>
        <begin position="423"/>
        <end position="434"/>
    </location>
</feature>
<keyword evidence="3 6" id="KW-1133">Transmembrane helix</keyword>
<name>A0ABQ5JT44_9EUKA</name>
<dbReference type="SUPFAM" id="SSF103473">
    <property type="entry name" value="MFS general substrate transporter"/>
    <property type="match status" value="1"/>
</dbReference>
<dbReference type="InterPro" id="IPR036259">
    <property type="entry name" value="MFS_trans_sf"/>
</dbReference>
<organism evidence="8 9">
    <name type="scientific">Aduncisulcus paluster</name>
    <dbReference type="NCBI Taxonomy" id="2918883"/>
    <lineage>
        <taxon>Eukaryota</taxon>
        <taxon>Metamonada</taxon>
        <taxon>Carpediemonas-like organisms</taxon>
        <taxon>Aduncisulcus</taxon>
    </lineage>
</organism>
<gene>
    <name evidence="8" type="ORF">ADUPG1_010770</name>
</gene>
<evidence type="ECO:0000256" key="6">
    <source>
        <dbReference type="SAM" id="Phobius"/>
    </source>
</evidence>
<evidence type="ECO:0000313" key="8">
    <source>
        <dbReference type="EMBL" id="GKT15705.1"/>
    </source>
</evidence>
<evidence type="ECO:0000256" key="4">
    <source>
        <dbReference type="ARBA" id="ARBA00023136"/>
    </source>
</evidence>
<feature type="transmembrane region" description="Helical" evidence="6">
    <location>
        <begin position="211"/>
        <end position="231"/>
    </location>
</feature>
<proteinExistence type="predicted"/>
<feature type="transmembrane region" description="Helical" evidence="6">
    <location>
        <begin position="23"/>
        <end position="44"/>
    </location>
</feature>
<feature type="domain" description="Major facilitator superfamily (MFS) profile" evidence="7">
    <location>
        <begin position="1"/>
        <end position="376"/>
    </location>
</feature>
<keyword evidence="9" id="KW-1185">Reference proteome</keyword>
<dbReference type="InterPro" id="IPR011701">
    <property type="entry name" value="MFS"/>
</dbReference>
<evidence type="ECO:0000256" key="5">
    <source>
        <dbReference type="SAM" id="MobiDB-lite"/>
    </source>
</evidence>
<dbReference type="PANTHER" id="PTHR23501">
    <property type="entry name" value="MAJOR FACILITATOR SUPERFAMILY"/>
    <property type="match status" value="1"/>
</dbReference>
<comment type="subcellular location">
    <subcellularLocation>
        <location evidence="1">Membrane</location>
        <topology evidence="1">Multi-pass membrane protein</topology>
    </subcellularLocation>
</comment>